<dbReference type="InterPro" id="IPR007331">
    <property type="entry name" value="Htaa"/>
</dbReference>
<keyword evidence="1" id="KW-0472">Membrane</keyword>
<dbReference type="Pfam" id="PF04213">
    <property type="entry name" value="HtaA"/>
    <property type="match status" value="1"/>
</dbReference>
<dbReference type="AlphaFoldDB" id="A0A2L2BP23"/>
<keyword evidence="4" id="KW-1185">Reference proteome</keyword>
<evidence type="ECO:0000313" key="3">
    <source>
        <dbReference type="EMBL" id="AVG23413.1"/>
    </source>
</evidence>
<keyword evidence="1" id="KW-0812">Transmembrane</keyword>
<sequence>MIKRVGVFLGAVLLTGITGLTSPLSPAHAQGGGSDVTTLDSASSCEVRSWEVLWGVKESFRSYLSGSLANGEWNVSGDVTYSTPLFTIRGSDGVLAPDVSSGDLATTGSIGFFGHEGLLDQTLSTPRLVINGDEVDVVFDISGDTQEGRTVSAQNVSFVSVDAAGAVVDSEAGTWSVNSAPTVLTAEGAEAFGTYPAGEAFDPIDIRVQVDPGCLQPPLSTPWFFGLALGSVVTVSLAIVLVRRWRGRERPTPEVS</sequence>
<dbReference type="KEGG" id="psai:C3B54_11418"/>
<organism evidence="3 4">
    <name type="scientific">Pontimonas salivibrio</name>
    <dbReference type="NCBI Taxonomy" id="1159327"/>
    <lineage>
        <taxon>Bacteria</taxon>
        <taxon>Bacillati</taxon>
        <taxon>Actinomycetota</taxon>
        <taxon>Actinomycetes</taxon>
        <taxon>Micrococcales</taxon>
        <taxon>Microbacteriaceae</taxon>
        <taxon>Pontimonas</taxon>
    </lineage>
</organism>
<feature type="transmembrane region" description="Helical" evidence="1">
    <location>
        <begin position="223"/>
        <end position="242"/>
    </location>
</feature>
<protein>
    <submittedName>
        <fullName evidence="3">Secreted iron transport protein Htaa</fullName>
    </submittedName>
</protein>
<dbReference type="EMBL" id="CP026923">
    <property type="protein sequence ID" value="AVG23413.1"/>
    <property type="molecule type" value="Genomic_DNA"/>
</dbReference>
<gene>
    <name evidence="3" type="ORF">C3B54_11418</name>
</gene>
<keyword evidence="1" id="KW-1133">Transmembrane helix</keyword>
<feature type="domain" description="Htaa" evidence="2">
    <location>
        <begin position="52"/>
        <end position="206"/>
    </location>
</feature>
<dbReference type="OrthoDB" id="7210788at2"/>
<evidence type="ECO:0000259" key="2">
    <source>
        <dbReference type="Pfam" id="PF04213"/>
    </source>
</evidence>
<proteinExistence type="predicted"/>
<dbReference type="Proteomes" id="UP000243077">
    <property type="component" value="Chromosome"/>
</dbReference>
<evidence type="ECO:0000256" key="1">
    <source>
        <dbReference type="SAM" id="Phobius"/>
    </source>
</evidence>
<name>A0A2L2BP23_9MICO</name>
<dbReference type="RefSeq" id="WP_104913030.1">
    <property type="nucleotide sequence ID" value="NZ_CP026923.1"/>
</dbReference>
<evidence type="ECO:0000313" key="4">
    <source>
        <dbReference type="Proteomes" id="UP000243077"/>
    </source>
</evidence>
<reference evidence="3 4" key="1">
    <citation type="submission" date="2018-02" db="EMBL/GenBank/DDBJ databases">
        <title>Complete genome of the streamlined marine actinobacterium Pontimonas salivibrio CL-TW6 adapted to coastal planktonic lifestype.</title>
        <authorList>
            <person name="Cho B.C."/>
            <person name="Hardies S.C."/>
            <person name="Jang G.I."/>
            <person name="Hwang C.Y."/>
        </authorList>
    </citation>
    <scope>NUCLEOTIDE SEQUENCE [LARGE SCALE GENOMIC DNA]</scope>
    <source>
        <strain evidence="3 4">CL-TW6</strain>
    </source>
</reference>
<accession>A0A2L2BP23</accession>